<reference evidence="2" key="1">
    <citation type="journal article" date="2020" name="mSystems">
        <title>Genome- and Community-Level Interaction Insights into Carbon Utilization and Element Cycling Functions of Hydrothermarchaeota in Hydrothermal Sediment.</title>
        <authorList>
            <person name="Zhou Z."/>
            <person name="Liu Y."/>
            <person name="Xu W."/>
            <person name="Pan J."/>
            <person name="Luo Z.H."/>
            <person name="Li M."/>
        </authorList>
    </citation>
    <scope>NUCLEOTIDE SEQUENCE [LARGE SCALE GENOMIC DNA]</scope>
    <source>
        <strain evidence="2">HyVt-501</strain>
    </source>
</reference>
<feature type="transmembrane region" description="Helical" evidence="1">
    <location>
        <begin position="12"/>
        <end position="32"/>
    </location>
</feature>
<gene>
    <name evidence="2" type="ORF">ENJ61_08545</name>
</gene>
<organism evidence="2">
    <name type="scientific">Aquifex aeolicus</name>
    <dbReference type="NCBI Taxonomy" id="63363"/>
    <lineage>
        <taxon>Bacteria</taxon>
        <taxon>Pseudomonadati</taxon>
        <taxon>Aquificota</taxon>
        <taxon>Aquificia</taxon>
        <taxon>Aquificales</taxon>
        <taxon>Aquificaceae</taxon>
        <taxon>Aquifex</taxon>
    </lineage>
</organism>
<evidence type="ECO:0008006" key="3">
    <source>
        <dbReference type="Google" id="ProtNLM"/>
    </source>
</evidence>
<name>A0A7C5QAM6_AQUAO</name>
<dbReference type="Proteomes" id="UP000885792">
    <property type="component" value="Unassembled WGS sequence"/>
</dbReference>
<sequence length="110" mass="12423">MTEGQRKLTGVLTLPPLAYLLLFLTTPLGDIFSYNLTAPETPGWVLIATAFHFFMFLYSAFVFAFCMLHLLGDGRAGKTVKLLWGLLLVVGNVFVFPLYWFFRVRPAKEG</sequence>
<keyword evidence="1" id="KW-0472">Membrane</keyword>
<evidence type="ECO:0000313" key="2">
    <source>
        <dbReference type="EMBL" id="HHJ64939.1"/>
    </source>
</evidence>
<comment type="caution">
    <text evidence="2">The sequence shown here is derived from an EMBL/GenBank/DDBJ whole genome shotgun (WGS) entry which is preliminary data.</text>
</comment>
<dbReference type="AlphaFoldDB" id="A0A7C5QAM6"/>
<keyword evidence="1" id="KW-0812">Transmembrane</keyword>
<feature type="transmembrane region" description="Helical" evidence="1">
    <location>
        <begin position="44"/>
        <end position="70"/>
    </location>
</feature>
<protein>
    <recommendedName>
        <fullName evidence="3">Cardiolipin synthase N-terminal domain-containing protein</fullName>
    </recommendedName>
</protein>
<accession>A0A7C5QAM6</accession>
<evidence type="ECO:0000256" key="1">
    <source>
        <dbReference type="SAM" id="Phobius"/>
    </source>
</evidence>
<dbReference type="EMBL" id="DRNB01000320">
    <property type="protein sequence ID" value="HHJ64939.1"/>
    <property type="molecule type" value="Genomic_DNA"/>
</dbReference>
<proteinExistence type="predicted"/>
<keyword evidence="1" id="KW-1133">Transmembrane helix</keyword>
<feature type="transmembrane region" description="Helical" evidence="1">
    <location>
        <begin position="82"/>
        <end position="102"/>
    </location>
</feature>